<evidence type="ECO:0000313" key="3">
    <source>
        <dbReference type="Proteomes" id="UP000675409"/>
    </source>
</evidence>
<dbReference type="RefSeq" id="WP_201850989.1">
    <property type="nucleotide sequence ID" value="NZ_JABBYC010000070.1"/>
</dbReference>
<feature type="domain" description="Mycothiol-dependent maleylpyruvate isomerase metal-binding" evidence="1">
    <location>
        <begin position="12"/>
        <end position="129"/>
    </location>
</feature>
<evidence type="ECO:0000259" key="1">
    <source>
        <dbReference type="Pfam" id="PF11716"/>
    </source>
</evidence>
<dbReference type="NCBIfam" id="TIGR03083">
    <property type="entry name" value="maleylpyruvate isomerase family mycothiol-dependent enzyme"/>
    <property type="match status" value="1"/>
</dbReference>
<dbReference type="InterPro" id="IPR024344">
    <property type="entry name" value="MDMPI_metal-binding"/>
</dbReference>
<keyword evidence="3" id="KW-1185">Reference proteome</keyword>
<reference evidence="2 3" key="1">
    <citation type="journal article" date="2021" name="Arch. Microbiol.">
        <title>Myceligenerans indicum sp. nov., an actinobacterium isolated from mangrove sediment of Sundarbans, India.</title>
        <authorList>
            <person name="Asha K."/>
            <person name="Bhadury P."/>
        </authorList>
    </citation>
    <scope>NUCLEOTIDE SEQUENCE [LARGE SCALE GENOMIC DNA]</scope>
    <source>
        <strain evidence="2 3">I2</strain>
    </source>
</reference>
<name>A0ABS1LR64_9MICO</name>
<comment type="caution">
    <text evidence="2">The sequence shown here is derived from an EMBL/GenBank/DDBJ whole genome shotgun (WGS) entry which is preliminary data.</text>
</comment>
<protein>
    <submittedName>
        <fullName evidence="2">TIGR03086 family protein</fullName>
    </submittedName>
</protein>
<accession>A0ABS1LR64</accession>
<dbReference type="Proteomes" id="UP000675409">
    <property type="component" value="Unassembled WGS sequence"/>
</dbReference>
<dbReference type="SUPFAM" id="SSF109854">
    <property type="entry name" value="DinB/YfiT-like putative metalloenzymes"/>
    <property type="match status" value="1"/>
</dbReference>
<sequence>MCIRDSPRPALHLALDQAGRLLTTTDRTHAANPTPCTDYDVARLIDHLQAVVRRIGTVADGGHFSEVPREWPPTDNWTTTWDEGRARTDQALAAADLDMSVAAPWGEATLRTAAAMYVSELATHAWDLAVATGRRDELDGAVAEIALPIARNGVPAERGEHVPFADVVPVPDDAPAYDRLAAWCGRDPGWEN</sequence>
<dbReference type="EMBL" id="JABBYC010000070">
    <property type="protein sequence ID" value="MBL0888653.1"/>
    <property type="molecule type" value="Genomic_DNA"/>
</dbReference>
<dbReference type="InterPro" id="IPR017517">
    <property type="entry name" value="Maleyloyr_isom"/>
</dbReference>
<organism evidence="2 3">
    <name type="scientific">Myceligenerans indicum</name>
    <dbReference type="NCBI Taxonomy" id="2593663"/>
    <lineage>
        <taxon>Bacteria</taxon>
        <taxon>Bacillati</taxon>
        <taxon>Actinomycetota</taxon>
        <taxon>Actinomycetes</taxon>
        <taxon>Micrococcales</taxon>
        <taxon>Promicromonosporaceae</taxon>
        <taxon>Myceligenerans</taxon>
    </lineage>
</organism>
<dbReference type="Pfam" id="PF11716">
    <property type="entry name" value="MDMPI_N"/>
    <property type="match status" value="1"/>
</dbReference>
<dbReference type="InterPro" id="IPR017520">
    <property type="entry name" value="CHP03086"/>
</dbReference>
<dbReference type="NCBIfam" id="TIGR03086">
    <property type="entry name" value="TIGR03086 family metal-binding protein"/>
    <property type="match status" value="1"/>
</dbReference>
<proteinExistence type="predicted"/>
<dbReference type="InterPro" id="IPR034660">
    <property type="entry name" value="DinB/YfiT-like"/>
</dbReference>
<evidence type="ECO:0000313" key="2">
    <source>
        <dbReference type="EMBL" id="MBL0888653.1"/>
    </source>
</evidence>
<gene>
    <name evidence="2" type="ORF">HGK34_20625</name>
</gene>
<feature type="non-terminal residue" evidence="2">
    <location>
        <position position="1"/>
    </location>
</feature>